<dbReference type="InterPro" id="IPR042534">
    <property type="entry name" value="SAP18_sf"/>
</dbReference>
<evidence type="ECO:0000256" key="2">
    <source>
        <dbReference type="SAM" id="MobiDB-lite"/>
    </source>
</evidence>
<gene>
    <name evidence="3" type="ORF">JDV02_002761</name>
</gene>
<protein>
    <recommendedName>
        <fullName evidence="5">Sin3-associated polypeptide Sap18</fullName>
    </recommendedName>
</protein>
<comment type="similarity">
    <text evidence="1">Belongs to the SAP18 family.</text>
</comment>
<evidence type="ECO:0008006" key="5">
    <source>
        <dbReference type="Google" id="ProtNLM"/>
    </source>
</evidence>
<dbReference type="InterPro" id="IPR010516">
    <property type="entry name" value="SAP18"/>
</dbReference>
<dbReference type="PANTHER" id="PTHR13082:SF0">
    <property type="entry name" value="HISTONE DEACETYLASE COMPLEX SUBUNIT SAP18"/>
    <property type="match status" value="1"/>
</dbReference>
<evidence type="ECO:0000256" key="1">
    <source>
        <dbReference type="ARBA" id="ARBA00009143"/>
    </source>
</evidence>
<dbReference type="RefSeq" id="XP_047839804.1">
    <property type="nucleotide sequence ID" value="XM_047983832.1"/>
</dbReference>
<dbReference type="Gene3D" id="3.10.20.550">
    <property type="entry name" value="ASAP complex, SAP18 subunit"/>
    <property type="match status" value="1"/>
</dbReference>
<dbReference type="KEGG" id="ptkz:JDV02_002761"/>
<dbReference type="EMBL" id="CP086355">
    <property type="protein sequence ID" value="UNI16323.1"/>
    <property type="molecule type" value="Genomic_DNA"/>
</dbReference>
<keyword evidence="4" id="KW-1185">Reference proteome</keyword>
<feature type="compositionally biased region" description="Basic and acidic residues" evidence="2">
    <location>
        <begin position="178"/>
        <end position="187"/>
    </location>
</feature>
<dbReference type="OrthoDB" id="440566at2759"/>
<feature type="region of interest" description="Disordered" evidence="2">
    <location>
        <begin position="178"/>
        <end position="233"/>
    </location>
</feature>
<proteinExistence type="inferred from homology"/>
<evidence type="ECO:0000313" key="4">
    <source>
        <dbReference type="Proteomes" id="UP000829364"/>
    </source>
</evidence>
<dbReference type="Proteomes" id="UP000829364">
    <property type="component" value="Chromosome 2"/>
</dbReference>
<dbReference type="GeneID" id="72064721"/>
<dbReference type="PANTHER" id="PTHR13082">
    <property type="entry name" value="SAP18"/>
    <property type="match status" value="1"/>
</dbReference>
<sequence>MSTASDDERDPPAPFMVQLFYRTGAFHRPEEFASPSLPPHISVYTWPHCTLSELAMELAAAKPSALPYPAVGTRLAFQLVYPDLRNVGTGPNASPRFAVKDLGSIVVGQGLPGSETSELGDTSARANHEIGRTLSDARFVVGDYVSCAVLPPLSDGAVAPASNARPVAPTVRDNRMQRDGFRGRENGFGRGGGRGGRGGRRDGAGASFPMGEWRRGESLPDAPSGRGGRGGRW</sequence>
<dbReference type="AlphaFoldDB" id="A0A9Q8V834"/>
<accession>A0A9Q8V834</accession>
<evidence type="ECO:0000313" key="3">
    <source>
        <dbReference type="EMBL" id="UNI16323.1"/>
    </source>
</evidence>
<name>A0A9Q8V834_9HYPO</name>
<dbReference type="Pfam" id="PF06487">
    <property type="entry name" value="SAP18"/>
    <property type="match status" value="1"/>
</dbReference>
<reference evidence="3" key="1">
    <citation type="submission" date="2021-11" db="EMBL/GenBank/DDBJ databases">
        <title>Purpureocillium_takamizusanense_genome.</title>
        <authorList>
            <person name="Nguyen N.-H."/>
        </authorList>
    </citation>
    <scope>NUCLEOTIDE SEQUENCE</scope>
    <source>
        <strain evidence="3">PT3</strain>
    </source>
</reference>
<organism evidence="3 4">
    <name type="scientific">Purpureocillium takamizusanense</name>
    <dbReference type="NCBI Taxonomy" id="2060973"/>
    <lineage>
        <taxon>Eukaryota</taxon>
        <taxon>Fungi</taxon>
        <taxon>Dikarya</taxon>
        <taxon>Ascomycota</taxon>
        <taxon>Pezizomycotina</taxon>
        <taxon>Sordariomycetes</taxon>
        <taxon>Hypocreomycetidae</taxon>
        <taxon>Hypocreales</taxon>
        <taxon>Ophiocordycipitaceae</taxon>
        <taxon>Purpureocillium</taxon>
    </lineage>
</organism>
<dbReference type="GO" id="GO:0005634">
    <property type="term" value="C:nucleus"/>
    <property type="evidence" value="ECO:0007669"/>
    <property type="project" value="TreeGrafter"/>
</dbReference>